<organism evidence="2 3">
    <name type="scientific">Willisornis vidua</name>
    <name type="common">Xingu scale-backed antbird</name>
    <dbReference type="NCBI Taxonomy" id="1566151"/>
    <lineage>
        <taxon>Eukaryota</taxon>
        <taxon>Metazoa</taxon>
        <taxon>Chordata</taxon>
        <taxon>Craniata</taxon>
        <taxon>Vertebrata</taxon>
        <taxon>Euteleostomi</taxon>
        <taxon>Archelosauria</taxon>
        <taxon>Archosauria</taxon>
        <taxon>Dinosauria</taxon>
        <taxon>Saurischia</taxon>
        <taxon>Theropoda</taxon>
        <taxon>Coelurosauria</taxon>
        <taxon>Aves</taxon>
        <taxon>Neognathae</taxon>
        <taxon>Neoaves</taxon>
        <taxon>Telluraves</taxon>
        <taxon>Australaves</taxon>
        <taxon>Passeriformes</taxon>
        <taxon>Thamnophilidae</taxon>
        <taxon>Willisornis</taxon>
    </lineage>
</organism>
<feature type="region of interest" description="Disordered" evidence="1">
    <location>
        <begin position="1"/>
        <end position="67"/>
    </location>
</feature>
<protein>
    <submittedName>
        <fullName evidence="2">Uncharacterized protein</fullName>
    </submittedName>
</protein>
<sequence>MRIGTGRGAVCGEPGWGSGPGQGGVQGTGKGTGPRQSEGNRNGDRDRDRDRGQGNRDRSRGEIVPPYKRFQVVLCPTPIPPAQAHLATIKSTKPGIA</sequence>
<proteinExistence type="predicted"/>
<name>A0ABQ9CKT8_9PASS</name>
<evidence type="ECO:0000313" key="3">
    <source>
        <dbReference type="Proteomes" id="UP001145742"/>
    </source>
</evidence>
<evidence type="ECO:0000313" key="2">
    <source>
        <dbReference type="EMBL" id="KAJ7404395.1"/>
    </source>
</evidence>
<evidence type="ECO:0000256" key="1">
    <source>
        <dbReference type="SAM" id="MobiDB-lite"/>
    </source>
</evidence>
<comment type="caution">
    <text evidence="2">The sequence shown here is derived from an EMBL/GenBank/DDBJ whole genome shotgun (WGS) entry which is preliminary data.</text>
</comment>
<dbReference type="EMBL" id="WHWB01034773">
    <property type="protein sequence ID" value="KAJ7404395.1"/>
    <property type="molecule type" value="Genomic_DNA"/>
</dbReference>
<accession>A0ABQ9CKT8</accession>
<gene>
    <name evidence="2" type="ORF">WISP_145958</name>
</gene>
<dbReference type="Proteomes" id="UP001145742">
    <property type="component" value="Unassembled WGS sequence"/>
</dbReference>
<keyword evidence="3" id="KW-1185">Reference proteome</keyword>
<reference evidence="2" key="1">
    <citation type="submission" date="2019-10" db="EMBL/GenBank/DDBJ databases">
        <authorList>
            <person name="Soares A.E.R."/>
            <person name="Aleixo A."/>
            <person name="Schneider P."/>
            <person name="Miyaki C.Y."/>
            <person name="Schneider M.P."/>
            <person name="Mello C."/>
            <person name="Vasconcelos A.T.R."/>
        </authorList>
    </citation>
    <scope>NUCLEOTIDE SEQUENCE</scope>
    <source>
        <tissue evidence="2">Muscle</tissue>
    </source>
</reference>
<feature type="compositionally biased region" description="Basic and acidic residues" evidence="1">
    <location>
        <begin position="41"/>
        <end position="61"/>
    </location>
</feature>
<feature type="compositionally biased region" description="Gly residues" evidence="1">
    <location>
        <begin position="1"/>
        <end position="32"/>
    </location>
</feature>